<feature type="region of interest" description="Disordered" evidence="1">
    <location>
        <begin position="67"/>
        <end position="99"/>
    </location>
</feature>
<evidence type="ECO:0000256" key="1">
    <source>
        <dbReference type="SAM" id="MobiDB-lite"/>
    </source>
</evidence>
<protein>
    <submittedName>
        <fullName evidence="2">Uncharacterized protein</fullName>
    </submittedName>
</protein>
<gene>
    <name evidence="2" type="ORF">APLA_LOCUS3740</name>
</gene>
<reference evidence="2 3" key="1">
    <citation type="submission" date="2020-04" db="EMBL/GenBank/DDBJ databases">
        <authorList>
            <person name="Wallbank WR R."/>
            <person name="Pardo Diaz C."/>
            <person name="Kozak K."/>
            <person name="Martin S."/>
            <person name="Jiggins C."/>
            <person name="Moest M."/>
            <person name="Warren A I."/>
            <person name="Byers J.R.P. K."/>
            <person name="Montejo-Kovacevich G."/>
            <person name="Yen C E."/>
        </authorList>
    </citation>
    <scope>NUCLEOTIDE SEQUENCE [LARGE SCALE GENOMIC DNA]</scope>
</reference>
<accession>A0A8S0ZAY6</accession>
<comment type="caution">
    <text evidence="2">The sequence shown here is derived from an EMBL/GenBank/DDBJ whole genome shotgun (WGS) entry which is preliminary data.</text>
</comment>
<organism evidence="2 3">
    <name type="scientific">Arctia plantaginis</name>
    <name type="common">Wood tiger moth</name>
    <name type="synonym">Phalaena plantaginis</name>
    <dbReference type="NCBI Taxonomy" id="874455"/>
    <lineage>
        <taxon>Eukaryota</taxon>
        <taxon>Metazoa</taxon>
        <taxon>Ecdysozoa</taxon>
        <taxon>Arthropoda</taxon>
        <taxon>Hexapoda</taxon>
        <taxon>Insecta</taxon>
        <taxon>Pterygota</taxon>
        <taxon>Neoptera</taxon>
        <taxon>Endopterygota</taxon>
        <taxon>Lepidoptera</taxon>
        <taxon>Glossata</taxon>
        <taxon>Ditrysia</taxon>
        <taxon>Noctuoidea</taxon>
        <taxon>Erebidae</taxon>
        <taxon>Arctiinae</taxon>
        <taxon>Arctia</taxon>
    </lineage>
</organism>
<dbReference type="AlphaFoldDB" id="A0A8S0ZAY6"/>
<sequence>MLLPLDAAGLKYQHMLLFIYRRAWLMGAIKKTSIGVERRKACGDCSGGMARVGDALYRSGARSVPPTPALARHYTGTRNPHPRLLRRLPLTHSTSPTPG</sequence>
<name>A0A8S0ZAY6_ARCPL</name>
<dbReference type="EMBL" id="CADEBD010000284">
    <property type="protein sequence ID" value="CAB3228943.1"/>
    <property type="molecule type" value="Genomic_DNA"/>
</dbReference>
<proteinExistence type="predicted"/>
<dbReference type="OrthoDB" id="371899at2759"/>
<dbReference type="Proteomes" id="UP000494256">
    <property type="component" value="Unassembled WGS sequence"/>
</dbReference>
<evidence type="ECO:0000313" key="2">
    <source>
        <dbReference type="EMBL" id="CAB3228943.1"/>
    </source>
</evidence>
<evidence type="ECO:0000313" key="3">
    <source>
        <dbReference type="Proteomes" id="UP000494256"/>
    </source>
</evidence>